<evidence type="ECO:0000256" key="4">
    <source>
        <dbReference type="ARBA" id="ARBA00022801"/>
    </source>
</evidence>
<dbReference type="PROSITE" id="PS00758">
    <property type="entry name" value="ARGE_DAPE_CPG2_1"/>
    <property type="match status" value="1"/>
</dbReference>
<evidence type="ECO:0000313" key="8">
    <source>
        <dbReference type="Proteomes" id="UP001470230"/>
    </source>
</evidence>
<evidence type="ECO:0000256" key="5">
    <source>
        <dbReference type="ARBA" id="ARBA00022833"/>
    </source>
</evidence>
<evidence type="ECO:0000256" key="2">
    <source>
        <dbReference type="ARBA" id="ARBA00022670"/>
    </source>
</evidence>
<evidence type="ECO:0000256" key="1">
    <source>
        <dbReference type="ARBA" id="ARBA00006247"/>
    </source>
</evidence>
<dbReference type="PANTHER" id="PTHR45962:SF1">
    <property type="entry name" value="N-FATTY-ACYL-AMINO ACID SYNTHASE_HYDROLASE PM20D1"/>
    <property type="match status" value="1"/>
</dbReference>
<dbReference type="InterPro" id="IPR002933">
    <property type="entry name" value="Peptidase_M20"/>
</dbReference>
<dbReference type="Gene3D" id="3.40.630.10">
    <property type="entry name" value="Zn peptidases"/>
    <property type="match status" value="1"/>
</dbReference>
<dbReference type="SUPFAM" id="SSF53187">
    <property type="entry name" value="Zn-dependent exopeptidases"/>
    <property type="match status" value="1"/>
</dbReference>
<dbReference type="PANTHER" id="PTHR45962">
    <property type="entry name" value="N-FATTY-ACYL-AMINO ACID SYNTHASE/HYDROLASE PM20D1"/>
    <property type="match status" value="1"/>
</dbReference>
<evidence type="ECO:0000256" key="3">
    <source>
        <dbReference type="ARBA" id="ARBA00022723"/>
    </source>
</evidence>
<comment type="caution">
    <text evidence="7">The sequence shown here is derived from an EMBL/GenBank/DDBJ whole genome shotgun (WGS) entry which is preliminary data.</text>
</comment>
<keyword evidence="8" id="KW-1185">Reference proteome</keyword>
<evidence type="ECO:0000256" key="6">
    <source>
        <dbReference type="SAM" id="SignalP"/>
    </source>
</evidence>
<dbReference type="Proteomes" id="UP001470230">
    <property type="component" value="Unassembled WGS sequence"/>
</dbReference>
<organism evidence="7 8">
    <name type="scientific">Tritrichomonas musculus</name>
    <dbReference type="NCBI Taxonomy" id="1915356"/>
    <lineage>
        <taxon>Eukaryota</taxon>
        <taxon>Metamonada</taxon>
        <taxon>Parabasalia</taxon>
        <taxon>Tritrichomonadida</taxon>
        <taxon>Tritrichomonadidae</taxon>
        <taxon>Tritrichomonas</taxon>
    </lineage>
</organism>
<feature type="signal peptide" evidence="6">
    <location>
        <begin position="1"/>
        <end position="21"/>
    </location>
</feature>
<sequence>MIVLMILSFLLLLFIILFSRAIYCALGARKLSPKPPPASQSCQDKYSNRLSQMIKCATISSKDNYDDTEFSKLRTTVETLFPNLHRQSDRQIFGNDCWVYRIKGQDSSRRVMLMSHHDVAPVEGDWKYPPFSGTISDGRIWGRGTVDTKTSLFSELQAIDELLEEGWQPPIDVFLGSSHNEEVAGDGIPLVVKYFESRGEYFDLVLDEGAVISSPMPGVSCKCAMLAIHEKGTLINIYIQKLCL</sequence>
<proteinExistence type="inferred from homology"/>
<dbReference type="EMBL" id="JAPFFF010000236">
    <property type="protein sequence ID" value="KAK8835102.1"/>
    <property type="molecule type" value="Genomic_DNA"/>
</dbReference>
<keyword evidence="2" id="KW-0645">Protease</keyword>
<dbReference type="InterPro" id="IPR001261">
    <property type="entry name" value="ArgE/DapE_CS"/>
</dbReference>
<evidence type="ECO:0000313" key="7">
    <source>
        <dbReference type="EMBL" id="KAK8835102.1"/>
    </source>
</evidence>
<name>A0ABR2GMF6_9EUKA</name>
<reference evidence="7 8" key="1">
    <citation type="submission" date="2024-04" db="EMBL/GenBank/DDBJ databases">
        <title>Tritrichomonas musculus Genome.</title>
        <authorList>
            <person name="Alves-Ferreira E."/>
            <person name="Grigg M."/>
            <person name="Lorenzi H."/>
            <person name="Galac M."/>
        </authorList>
    </citation>
    <scope>NUCLEOTIDE SEQUENCE [LARGE SCALE GENOMIC DNA]</scope>
    <source>
        <strain evidence="7 8">EAF2021</strain>
    </source>
</reference>
<comment type="similarity">
    <text evidence="1">Belongs to the peptidase M20A family.</text>
</comment>
<accession>A0ABR2GMF6</accession>
<keyword evidence="4" id="KW-0378">Hydrolase</keyword>
<gene>
    <name evidence="7" type="ORF">M9Y10_018091</name>
</gene>
<feature type="chain" id="PRO_5045162377" evidence="6">
    <location>
        <begin position="22"/>
        <end position="244"/>
    </location>
</feature>
<keyword evidence="6" id="KW-0732">Signal</keyword>
<protein>
    <submittedName>
        <fullName evidence="7">Uncharacterized protein</fullName>
    </submittedName>
</protein>
<dbReference type="Pfam" id="PF01546">
    <property type="entry name" value="Peptidase_M20"/>
    <property type="match status" value="1"/>
</dbReference>
<keyword evidence="5" id="KW-0862">Zinc</keyword>
<keyword evidence="3" id="KW-0479">Metal-binding</keyword>
<dbReference type="InterPro" id="IPR047177">
    <property type="entry name" value="Pept_M20A"/>
</dbReference>